<comment type="domain">
    <text evidence="7">The Q motif is unique to and characteristic of the DEAD box family of RNA helicases and controls ATP binding and hydrolysis.</text>
</comment>
<evidence type="ECO:0000256" key="4">
    <source>
        <dbReference type="ARBA" id="ARBA00022840"/>
    </source>
</evidence>
<evidence type="ECO:0000256" key="6">
    <source>
        <dbReference type="PROSITE-ProRule" id="PRU00552"/>
    </source>
</evidence>
<feature type="domain" description="Helicase C-terminal" evidence="10">
    <location>
        <begin position="284"/>
        <end position="453"/>
    </location>
</feature>
<feature type="non-terminal residue" evidence="13">
    <location>
        <position position="822"/>
    </location>
</feature>
<name>A0ABM0K5M2_APLCA</name>
<dbReference type="PROSITE" id="PS51195">
    <property type="entry name" value="Q_MOTIF"/>
    <property type="match status" value="1"/>
</dbReference>
<feature type="region of interest" description="Disordered" evidence="8">
    <location>
        <begin position="1"/>
        <end position="39"/>
    </location>
</feature>
<dbReference type="GO" id="GO:0004386">
    <property type="term" value="F:helicase activity"/>
    <property type="evidence" value="ECO:0007669"/>
    <property type="project" value="UniProtKB-KW"/>
</dbReference>
<dbReference type="PANTHER" id="PTHR24031">
    <property type="entry name" value="RNA HELICASE"/>
    <property type="match status" value="1"/>
</dbReference>
<dbReference type="Proteomes" id="UP000694888">
    <property type="component" value="Unplaced"/>
</dbReference>
<dbReference type="InterPro" id="IPR000629">
    <property type="entry name" value="RNA-helicase_DEAD-box_CS"/>
</dbReference>
<sequence length="822" mass="93182">MKAKMQKFSSRKDKTALPKKRQFNKIQEKRKKQKKVTDDAEIEALSSKLWPNFDEEKEELKPSSSMTFADFPLSKKTLTGLSEQKFVTPTEIQRESLLFALKGHDILGAAKTGSGKTLAFLIPVLELLFRQRYTPGFGLAALIMSPTRELAYQSFDMLRKMGKHHDLSFGLVTGGMGLKEEAKKLTSTNVIICTPGRFLQHLEQTPNFTADELKVLVLDEADKILHMGFAETMNAVLSSLPPQRQTLLFSATQTKSVKDLARLSLKRPVYVSVHEKAKETTPSALEQRYVICETERKINMLWSFIMTHKHQKILAFMSCCKQVRYLFQVFKKMQPGLTVLCLHGHMKQNQRMIVYNAFTNKQHAILLATDVASRGLDFPSVSWVLQVDKPENVDTYIHRVGRTARYEKSGQALMFLLPSEEKHLVENLAKRKIPIKKLRVNKKQVFDVTKKLESLCASEQEMKANAQKAFTSAMKTLHILDPVAFKAVDQEAFARSLGLVQAPRLPVAKKRKAQPVSGAEAKAAGNESDEDSDSESEDDDEEEEGESEEEEEKEGISQAGGKDTKFMVDSEDEDEGSFYDVVKDVEVAAGDQQEELPVIEESTSRKKKSKAREQLRLLRHAKRTVFDEDENPTVEEQDDFEDVHGLNIENAKQRLQEQDKLDRQAERMRIKEAHRAKRLQQKEKRRQAEMEKRQANEEPEVYLGQGESDGGDEGELAEDSDAERERVGRGQGEMDTGGDEDSADESGSDGEREEMEDSEGEEEEESDGEDEGPETKRRRLMERDDDDDDDDYSLHCLNPFEILQKRVYPASIMVGDGVGNLV</sequence>
<dbReference type="SMART" id="SM00490">
    <property type="entry name" value="HELICc"/>
    <property type="match status" value="1"/>
</dbReference>
<feature type="region of interest" description="Disordered" evidence="8">
    <location>
        <begin position="672"/>
        <end position="792"/>
    </location>
</feature>
<feature type="compositionally biased region" description="Acidic residues" evidence="8">
    <location>
        <begin position="736"/>
        <end position="772"/>
    </location>
</feature>
<dbReference type="PROSITE" id="PS00039">
    <property type="entry name" value="DEAD_ATP_HELICASE"/>
    <property type="match status" value="1"/>
</dbReference>
<comment type="similarity">
    <text evidence="7">Belongs to the DEAD box helicase family.</text>
</comment>
<proteinExistence type="inferred from homology"/>
<feature type="region of interest" description="Disordered" evidence="8">
    <location>
        <begin position="507"/>
        <end position="612"/>
    </location>
</feature>
<evidence type="ECO:0000313" key="12">
    <source>
        <dbReference type="Proteomes" id="UP000694888"/>
    </source>
</evidence>
<feature type="compositionally biased region" description="Acidic residues" evidence="8">
    <location>
        <begin position="709"/>
        <end position="722"/>
    </location>
</feature>
<dbReference type="GeneID" id="101862219"/>
<dbReference type="CDD" id="cd17941">
    <property type="entry name" value="DEADc_DDX10"/>
    <property type="match status" value="1"/>
</dbReference>
<dbReference type="InterPro" id="IPR025313">
    <property type="entry name" value="SPB4-like_CTE"/>
</dbReference>
<accession>A0ABM0K5M2</accession>
<organism evidence="12 13">
    <name type="scientific">Aplysia californica</name>
    <name type="common">California sea hare</name>
    <dbReference type="NCBI Taxonomy" id="6500"/>
    <lineage>
        <taxon>Eukaryota</taxon>
        <taxon>Metazoa</taxon>
        <taxon>Spiralia</taxon>
        <taxon>Lophotrochozoa</taxon>
        <taxon>Mollusca</taxon>
        <taxon>Gastropoda</taxon>
        <taxon>Heterobranchia</taxon>
        <taxon>Euthyneura</taxon>
        <taxon>Tectipleura</taxon>
        <taxon>Aplysiida</taxon>
        <taxon>Aplysioidea</taxon>
        <taxon>Aplysiidae</taxon>
        <taxon>Aplysia</taxon>
    </lineage>
</organism>
<evidence type="ECO:0000256" key="5">
    <source>
        <dbReference type="ARBA" id="ARBA00022884"/>
    </source>
</evidence>
<feature type="short sequence motif" description="Q motif" evidence="6">
    <location>
        <begin position="66"/>
        <end position="94"/>
    </location>
</feature>
<dbReference type="SMART" id="SM00487">
    <property type="entry name" value="DEXDc"/>
    <property type="match status" value="1"/>
</dbReference>
<dbReference type="Pfam" id="PF00271">
    <property type="entry name" value="Helicase_C"/>
    <property type="match status" value="1"/>
</dbReference>
<dbReference type="SUPFAM" id="SSF52540">
    <property type="entry name" value="P-loop containing nucleoside triphosphate hydrolases"/>
    <property type="match status" value="1"/>
</dbReference>
<dbReference type="CDD" id="cd18787">
    <property type="entry name" value="SF2_C_DEAD"/>
    <property type="match status" value="1"/>
</dbReference>
<evidence type="ECO:0000313" key="13">
    <source>
        <dbReference type="RefSeq" id="XP_005109281.2"/>
    </source>
</evidence>
<feature type="compositionally biased region" description="Acidic residues" evidence="8">
    <location>
        <begin position="527"/>
        <end position="553"/>
    </location>
</feature>
<keyword evidence="12" id="KW-1185">Reference proteome</keyword>
<dbReference type="RefSeq" id="XP_005109281.2">
    <property type="nucleotide sequence ID" value="XM_005109224.3"/>
</dbReference>
<evidence type="ECO:0000259" key="9">
    <source>
        <dbReference type="PROSITE" id="PS51192"/>
    </source>
</evidence>
<feature type="domain" description="DEAD-box RNA helicase Q" evidence="11">
    <location>
        <begin position="66"/>
        <end position="94"/>
    </location>
</feature>
<reference evidence="13" key="1">
    <citation type="submission" date="2025-08" db="UniProtKB">
        <authorList>
            <consortium name="RefSeq"/>
        </authorList>
    </citation>
    <scope>IDENTIFICATION</scope>
</reference>
<dbReference type="InterPro" id="IPR001650">
    <property type="entry name" value="Helicase_C-like"/>
</dbReference>
<evidence type="ECO:0000256" key="1">
    <source>
        <dbReference type="ARBA" id="ARBA00022741"/>
    </source>
</evidence>
<gene>
    <name evidence="13" type="primary">LOC101862219</name>
</gene>
<evidence type="ECO:0000256" key="2">
    <source>
        <dbReference type="ARBA" id="ARBA00022801"/>
    </source>
</evidence>
<feature type="compositionally biased region" description="Basic and acidic residues" evidence="8">
    <location>
        <begin position="680"/>
        <end position="696"/>
    </location>
</feature>
<evidence type="ECO:0000256" key="7">
    <source>
        <dbReference type="RuleBase" id="RU365068"/>
    </source>
</evidence>
<keyword evidence="2 7" id="KW-0378">Hydrolase</keyword>
<dbReference type="PROSITE" id="PS51192">
    <property type="entry name" value="HELICASE_ATP_BIND_1"/>
    <property type="match status" value="1"/>
</dbReference>
<dbReference type="Pfam" id="PF00270">
    <property type="entry name" value="DEAD"/>
    <property type="match status" value="1"/>
</dbReference>
<feature type="compositionally biased region" description="Basic residues" evidence="8">
    <location>
        <begin position="17"/>
        <end position="34"/>
    </location>
</feature>
<evidence type="ECO:0000256" key="3">
    <source>
        <dbReference type="ARBA" id="ARBA00022806"/>
    </source>
</evidence>
<dbReference type="InterPro" id="IPR011545">
    <property type="entry name" value="DEAD/DEAH_box_helicase_dom"/>
</dbReference>
<comment type="catalytic activity">
    <reaction evidence="7">
        <text>ATP + H2O = ADP + phosphate + H(+)</text>
        <dbReference type="Rhea" id="RHEA:13065"/>
        <dbReference type="ChEBI" id="CHEBI:15377"/>
        <dbReference type="ChEBI" id="CHEBI:15378"/>
        <dbReference type="ChEBI" id="CHEBI:30616"/>
        <dbReference type="ChEBI" id="CHEBI:43474"/>
        <dbReference type="ChEBI" id="CHEBI:456216"/>
        <dbReference type="EC" id="3.6.4.13"/>
    </reaction>
</comment>
<keyword evidence="3 7" id="KW-0347">Helicase</keyword>
<keyword evidence="4 7" id="KW-0067">ATP-binding</keyword>
<protein>
    <recommendedName>
        <fullName evidence="7">ATP-dependent RNA helicase</fullName>
        <ecNumber evidence="7">3.6.4.13</ecNumber>
    </recommendedName>
</protein>
<evidence type="ECO:0000256" key="8">
    <source>
        <dbReference type="SAM" id="MobiDB-lite"/>
    </source>
</evidence>
<comment type="function">
    <text evidence="7">RNA helicase.</text>
</comment>
<evidence type="ECO:0000259" key="10">
    <source>
        <dbReference type="PROSITE" id="PS51194"/>
    </source>
</evidence>
<evidence type="ECO:0000259" key="11">
    <source>
        <dbReference type="PROSITE" id="PS51195"/>
    </source>
</evidence>
<dbReference type="InterPro" id="IPR027417">
    <property type="entry name" value="P-loop_NTPase"/>
</dbReference>
<dbReference type="InterPro" id="IPR014001">
    <property type="entry name" value="Helicase_ATP-bd"/>
</dbReference>
<feature type="domain" description="Helicase ATP-binding" evidence="9">
    <location>
        <begin position="97"/>
        <end position="271"/>
    </location>
</feature>
<keyword evidence="1 7" id="KW-0547">Nucleotide-binding</keyword>
<dbReference type="EC" id="3.6.4.13" evidence="7"/>
<dbReference type="PROSITE" id="PS51194">
    <property type="entry name" value="HELICASE_CTER"/>
    <property type="match status" value="1"/>
</dbReference>
<dbReference type="Gene3D" id="3.40.50.300">
    <property type="entry name" value="P-loop containing nucleotide triphosphate hydrolases"/>
    <property type="match status" value="2"/>
</dbReference>
<keyword evidence="5 7" id="KW-0694">RNA-binding</keyword>
<dbReference type="SMART" id="SM01178">
    <property type="entry name" value="DUF4217"/>
    <property type="match status" value="1"/>
</dbReference>
<dbReference type="InterPro" id="IPR014014">
    <property type="entry name" value="RNA_helicase_DEAD_Q_motif"/>
</dbReference>